<feature type="compositionally biased region" description="Acidic residues" evidence="1">
    <location>
        <begin position="501"/>
        <end position="532"/>
    </location>
</feature>
<feature type="compositionally biased region" description="Polar residues" evidence="1">
    <location>
        <begin position="408"/>
        <end position="421"/>
    </location>
</feature>
<evidence type="ECO:0000313" key="3">
    <source>
        <dbReference type="Proteomes" id="UP001355207"/>
    </source>
</evidence>
<feature type="compositionally biased region" description="Basic residues" evidence="1">
    <location>
        <begin position="466"/>
        <end position="485"/>
    </location>
</feature>
<sequence length="532" mass="59701">MVYSDVNNQSSYVSTYQPLPKRPKLTYDTSNTGLPYSSLPPTLGTIKPLETSQHVNGPQSPQLSNSIQNTKSESIPNSSKSKKRKSQKPTPDGKLILQDGIYVRESVELIHYIDKDSVYDPNDVRTQKPVNSICEENILLLSTLLAINNLEISSVPRNILSGNVNQAIPCSIAGMGYPFHVIRLIGLITSSELKEINNSLIKISSICQTTDYSESIKQGKIHPYQNILRKCCFTFGYTSDGMINGNNYEPKSLSNGLSGLEEEDIILKLNYGLFPKILHRICKHLINIQPELTYTMRAINDFSFNYYKNVLNGGGGNNKNKLFGSKTMNKLRYGGLGTTIKIGLSENLIPTYPHIEQDHGESPSIILQLSGPKSIIRFPQLHTDVELNTGNFIIAPLRILLHHSVIPSPQSQEQMKNQNDCNSDKKECNNQNQNQKRLIVMIYTKKSIEDAFNKSDDRDQRIHTFSTKRLKHKGTKSGKSKHRGNKSQGQEVGNQSAQSLGEDDVEDEREDNEDDNDNDNDNDSDEQEEIDV</sequence>
<organism evidence="2 3">
    <name type="scientific">Kwoniella dendrophila CBS 6074</name>
    <dbReference type="NCBI Taxonomy" id="1295534"/>
    <lineage>
        <taxon>Eukaryota</taxon>
        <taxon>Fungi</taxon>
        <taxon>Dikarya</taxon>
        <taxon>Basidiomycota</taxon>
        <taxon>Agaricomycotina</taxon>
        <taxon>Tremellomycetes</taxon>
        <taxon>Tremellales</taxon>
        <taxon>Cryptococcaceae</taxon>
        <taxon>Kwoniella</taxon>
    </lineage>
</organism>
<protein>
    <submittedName>
        <fullName evidence="2">Uncharacterized protein</fullName>
    </submittedName>
</protein>
<evidence type="ECO:0000256" key="1">
    <source>
        <dbReference type="SAM" id="MobiDB-lite"/>
    </source>
</evidence>
<evidence type="ECO:0000313" key="2">
    <source>
        <dbReference type="EMBL" id="WWC88324.1"/>
    </source>
</evidence>
<dbReference type="EMBL" id="CP144101">
    <property type="protein sequence ID" value="WWC88324.1"/>
    <property type="molecule type" value="Genomic_DNA"/>
</dbReference>
<accession>A0AAX4JTR0</accession>
<dbReference type="Proteomes" id="UP001355207">
    <property type="component" value="Chromosome 4"/>
</dbReference>
<feature type="region of interest" description="Disordered" evidence="1">
    <location>
        <begin position="459"/>
        <end position="532"/>
    </location>
</feature>
<reference evidence="2 3" key="1">
    <citation type="submission" date="2024-01" db="EMBL/GenBank/DDBJ databases">
        <title>Comparative genomics of Cryptococcus and Kwoniella reveals pathogenesis evolution and contrasting modes of karyotype evolution via chromosome fusion or intercentromeric recombination.</title>
        <authorList>
            <person name="Coelho M.A."/>
            <person name="David-Palma M."/>
            <person name="Shea T."/>
            <person name="Bowers K."/>
            <person name="McGinley-Smith S."/>
            <person name="Mohammad A.W."/>
            <person name="Gnirke A."/>
            <person name="Yurkov A.M."/>
            <person name="Nowrousian M."/>
            <person name="Sun S."/>
            <person name="Cuomo C.A."/>
            <person name="Heitman J."/>
        </authorList>
    </citation>
    <scope>NUCLEOTIDE SEQUENCE [LARGE SCALE GENOMIC DNA]</scope>
    <source>
        <strain evidence="2 3">CBS 6074</strain>
    </source>
</reference>
<name>A0AAX4JTR0_9TREE</name>
<gene>
    <name evidence="2" type="ORF">L201_003233</name>
</gene>
<feature type="compositionally biased region" description="Polar residues" evidence="1">
    <location>
        <begin position="50"/>
        <end position="77"/>
    </location>
</feature>
<feature type="compositionally biased region" description="Polar residues" evidence="1">
    <location>
        <begin position="1"/>
        <end position="17"/>
    </location>
</feature>
<feature type="region of interest" description="Disordered" evidence="1">
    <location>
        <begin position="1"/>
        <end position="94"/>
    </location>
</feature>
<feature type="region of interest" description="Disordered" evidence="1">
    <location>
        <begin position="408"/>
        <end position="433"/>
    </location>
</feature>
<proteinExistence type="predicted"/>
<dbReference type="RefSeq" id="XP_066075087.1">
    <property type="nucleotide sequence ID" value="XM_066218990.1"/>
</dbReference>
<dbReference type="AlphaFoldDB" id="A0AAX4JTR0"/>
<keyword evidence="3" id="KW-1185">Reference proteome</keyword>
<dbReference type="GeneID" id="91093903"/>
<feature type="compositionally biased region" description="Polar residues" evidence="1">
    <location>
        <begin position="486"/>
        <end position="499"/>
    </location>
</feature>